<reference evidence="2" key="1">
    <citation type="submission" date="2022-10" db="EMBL/GenBank/DDBJ databases">
        <title>Hoeflea sp. G2-23, isolated from marine algae.</title>
        <authorList>
            <person name="Kristyanto S."/>
            <person name="Kim J.M."/>
            <person name="Jeon C.O."/>
        </authorList>
    </citation>
    <scope>NUCLEOTIDE SEQUENCE</scope>
    <source>
        <strain evidence="2">G2-23</strain>
    </source>
</reference>
<proteinExistence type="predicted"/>
<feature type="signal peptide" evidence="1">
    <location>
        <begin position="1"/>
        <end position="21"/>
    </location>
</feature>
<evidence type="ECO:0000313" key="2">
    <source>
        <dbReference type="EMBL" id="MCY0148356.1"/>
    </source>
</evidence>
<dbReference type="SUPFAM" id="SSF160387">
    <property type="entry name" value="NosL/MerB-like"/>
    <property type="match status" value="1"/>
</dbReference>
<dbReference type="Pfam" id="PF05573">
    <property type="entry name" value="NosL"/>
    <property type="match status" value="1"/>
</dbReference>
<dbReference type="PANTHER" id="PTHR41247:SF1">
    <property type="entry name" value="HTH-TYPE TRANSCRIPTIONAL REPRESSOR YCNK"/>
    <property type="match status" value="1"/>
</dbReference>
<evidence type="ECO:0000256" key="1">
    <source>
        <dbReference type="SAM" id="SignalP"/>
    </source>
</evidence>
<keyword evidence="1" id="KW-0732">Signal</keyword>
<dbReference type="PROSITE" id="PS51257">
    <property type="entry name" value="PROKAR_LIPOPROTEIN"/>
    <property type="match status" value="1"/>
</dbReference>
<dbReference type="EMBL" id="JAOVZR010000001">
    <property type="protein sequence ID" value="MCY0148356.1"/>
    <property type="molecule type" value="Genomic_DNA"/>
</dbReference>
<accession>A0ABT3ZAS3</accession>
<feature type="chain" id="PRO_5047136990" evidence="1">
    <location>
        <begin position="22"/>
        <end position="183"/>
    </location>
</feature>
<dbReference type="RefSeq" id="WP_267653925.1">
    <property type="nucleotide sequence ID" value="NZ_JAOVZR010000001.1"/>
</dbReference>
<dbReference type="PANTHER" id="PTHR41247">
    <property type="entry name" value="HTH-TYPE TRANSCRIPTIONAL REPRESSOR YCNK"/>
    <property type="match status" value="1"/>
</dbReference>
<sequence>MKIALKPIALVMVMISISACSEEQAEVAVPQPVALSEEAVGHYCNMTVLEHTGPKAQIFLANNPHPIWFSQVRDGIAYIRSPEELSEAVVVYVNDMAKAKNWAFPEEDTWIDASQAWFVIGSRKTGGMGTPEVIPFGTEVAANVFADENGGTVVQLAEIPDAYVLGPTGLDDDPANLITGAIQ</sequence>
<evidence type="ECO:0000313" key="3">
    <source>
        <dbReference type="Proteomes" id="UP001073227"/>
    </source>
</evidence>
<protein>
    <submittedName>
        <fullName evidence="2">Nitrous oxide reductase accessory protein NosL</fullName>
    </submittedName>
</protein>
<keyword evidence="3" id="KW-1185">Reference proteome</keyword>
<organism evidence="2 3">
    <name type="scientific">Hoeflea algicola</name>
    <dbReference type="NCBI Taxonomy" id="2983763"/>
    <lineage>
        <taxon>Bacteria</taxon>
        <taxon>Pseudomonadati</taxon>
        <taxon>Pseudomonadota</taxon>
        <taxon>Alphaproteobacteria</taxon>
        <taxon>Hyphomicrobiales</taxon>
        <taxon>Rhizobiaceae</taxon>
        <taxon>Hoeflea</taxon>
    </lineage>
</organism>
<comment type="caution">
    <text evidence="2">The sequence shown here is derived from an EMBL/GenBank/DDBJ whole genome shotgun (WGS) entry which is preliminary data.</text>
</comment>
<dbReference type="Gene3D" id="3.30.70.2050">
    <property type="match status" value="1"/>
</dbReference>
<gene>
    <name evidence="2" type="ORF">OEG84_11700</name>
</gene>
<name>A0ABT3ZAS3_9HYPH</name>
<dbReference type="InterPro" id="IPR008719">
    <property type="entry name" value="N2O_reductase_NosL"/>
</dbReference>
<dbReference type="Proteomes" id="UP001073227">
    <property type="component" value="Unassembled WGS sequence"/>
</dbReference>
<dbReference type="Gene3D" id="3.30.70.2060">
    <property type="match status" value="1"/>
</dbReference>